<dbReference type="PANTHER" id="PTHR30457">
    <property type="entry name" value="5'-NUCLEOTIDASE SURE"/>
    <property type="match status" value="1"/>
</dbReference>
<keyword evidence="3" id="KW-0378">Hydrolase</keyword>
<dbReference type="InterPro" id="IPR036523">
    <property type="entry name" value="SurE-like_sf"/>
</dbReference>
<name>A0AAN9YSC1_9PEZI</name>
<organism evidence="6 7">
    <name type="scientific">Diatrype stigma</name>
    <dbReference type="NCBI Taxonomy" id="117547"/>
    <lineage>
        <taxon>Eukaryota</taxon>
        <taxon>Fungi</taxon>
        <taxon>Dikarya</taxon>
        <taxon>Ascomycota</taxon>
        <taxon>Pezizomycotina</taxon>
        <taxon>Sordariomycetes</taxon>
        <taxon>Xylariomycetidae</taxon>
        <taxon>Xylariales</taxon>
        <taxon>Diatrypaceae</taxon>
        <taxon>Diatrype</taxon>
    </lineage>
</organism>
<keyword evidence="7" id="KW-1185">Reference proteome</keyword>
<evidence type="ECO:0000256" key="2">
    <source>
        <dbReference type="ARBA" id="ARBA00022723"/>
    </source>
</evidence>
<dbReference type="PANTHER" id="PTHR30457:SF0">
    <property type="entry name" value="PHOSPHATASE, PUTATIVE (AFU_ORTHOLOGUE AFUA_4G01070)-RELATED"/>
    <property type="match status" value="1"/>
</dbReference>
<sequence length="270" mass="29540">MGLRILVTNDDGYARARDEEPNPEDGDITGTLPNERINWVNSHPVTAARFGLDLFGPMLWSDKPCDLVISGPSWGWNTGYNVWGSGTLNIAQYAAVKRNIPAIAVSAQDAHPHSKGAAAVLYAGLVTKLVEALVEPGKPLLPENVWLSVHFPVLRRPVPKEDDFKWVLARIEGNSEFLCSWKVKSLVDDGTFDNCDLDNLPAEQTVLSRCLNRICISINTDGQRSAPREDQILVKERLNGLLACSRGGQGGYDSRSTSANVDGEHHAEEA</sequence>
<dbReference type="GO" id="GO:0046872">
    <property type="term" value="F:metal ion binding"/>
    <property type="evidence" value="ECO:0007669"/>
    <property type="project" value="UniProtKB-KW"/>
</dbReference>
<keyword evidence="2" id="KW-0479">Metal-binding</keyword>
<dbReference type="Gene3D" id="3.40.1210.10">
    <property type="entry name" value="Survival protein SurE-like phosphatase/nucleotidase"/>
    <property type="match status" value="1"/>
</dbReference>
<reference evidence="6 7" key="1">
    <citation type="submission" date="2024-02" db="EMBL/GenBank/DDBJ databases">
        <title>De novo assembly and annotation of 12 fungi associated with fruit tree decline syndrome in Ontario, Canada.</title>
        <authorList>
            <person name="Sulman M."/>
            <person name="Ellouze W."/>
            <person name="Ilyukhin E."/>
        </authorList>
    </citation>
    <scope>NUCLEOTIDE SEQUENCE [LARGE SCALE GENOMIC DNA]</scope>
    <source>
        <strain evidence="6 7">M11/M66-122</strain>
    </source>
</reference>
<dbReference type="InterPro" id="IPR030048">
    <property type="entry name" value="SurE"/>
</dbReference>
<evidence type="ECO:0000256" key="1">
    <source>
        <dbReference type="ARBA" id="ARBA00011062"/>
    </source>
</evidence>
<evidence type="ECO:0000256" key="3">
    <source>
        <dbReference type="ARBA" id="ARBA00022801"/>
    </source>
</evidence>
<feature type="region of interest" description="Disordered" evidence="4">
    <location>
        <begin position="7"/>
        <end position="30"/>
    </location>
</feature>
<evidence type="ECO:0000259" key="5">
    <source>
        <dbReference type="Pfam" id="PF01975"/>
    </source>
</evidence>
<dbReference type="SUPFAM" id="SSF64167">
    <property type="entry name" value="SurE-like"/>
    <property type="match status" value="1"/>
</dbReference>
<evidence type="ECO:0000256" key="4">
    <source>
        <dbReference type="SAM" id="MobiDB-lite"/>
    </source>
</evidence>
<proteinExistence type="inferred from homology"/>
<protein>
    <recommendedName>
        <fullName evidence="5">Survival protein SurE-like phosphatase/nucleotidase domain-containing protein</fullName>
    </recommendedName>
</protein>
<dbReference type="Proteomes" id="UP001320420">
    <property type="component" value="Unassembled WGS sequence"/>
</dbReference>
<feature type="region of interest" description="Disordered" evidence="4">
    <location>
        <begin position="245"/>
        <end position="270"/>
    </location>
</feature>
<comment type="similarity">
    <text evidence="1">Belongs to the SurE nucleotidase family.</text>
</comment>
<feature type="domain" description="Survival protein SurE-like phosphatase/nucleotidase" evidence="5">
    <location>
        <begin position="35"/>
        <end position="157"/>
    </location>
</feature>
<dbReference type="Pfam" id="PF01975">
    <property type="entry name" value="SurE"/>
    <property type="match status" value="1"/>
</dbReference>
<dbReference type="EMBL" id="JAKJXP020000003">
    <property type="protein sequence ID" value="KAK7757173.1"/>
    <property type="molecule type" value="Genomic_DNA"/>
</dbReference>
<gene>
    <name evidence="6" type="ORF">SLS62_000722</name>
</gene>
<accession>A0AAN9YSC1</accession>
<dbReference type="GO" id="GO:0008252">
    <property type="term" value="F:nucleotidase activity"/>
    <property type="evidence" value="ECO:0007669"/>
    <property type="project" value="InterPro"/>
</dbReference>
<comment type="caution">
    <text evidence="6">The sequence shown here is derived from an EMBL/GenBank/DDBJ whole genome shotgun (WGS) entry which is preliminary data.</text>
</comment>
<dbReference type="AlphaFoldDB" id="A0AAN9YSC1"/>
<dbReference type="InterPro" id="IPR002828">
    <property type="entry name" value="SurE-like_Pase/nucleotidase"/>
</dbReference>
<evidence type="ECO:0000313" key="7">
    <source>
        <dbReference type="Proteomes" id="UP001320420"/>
    </source>
</evidence>
<evidence type="ECO:0000313" key="6">
    <source>
        <dbReference type="EMBL" id="KAK7757173.1"/>
    </source>
</evidence>